<proteinExistence type="inferred from homology"/>
<evidence type="ECO:0000256" key="3">
    <source>
        <dbReference type="ARBA" id="ARBA00022490"/>
    </source>
</evidence>
<keyword evidence="3" id="KW-0963">Cytoplasm</keyword>
<accession>A0ABY7AUM6</accession>
<comment type="similarity">
    <text evidence="2">Belongs to the EspG family.</text>
</comment>
<evidence type="ECO:0000313" key="6">
    <source>
        <dbReference type="Proteomes" id="UP001163203"/>
    </source>
</evidence>
<dbReference type="RefSeq" id="WP_268753909.1">
    <property type="nucleotide sequence ID" value="NZ_CP113836.1"/>
</dbReference>
<reference evidence="5" key="1">
    <citation type="submission" date="2022-11" db="EMBL/GenBank/DDBJ databases">
        <authorList>
            <person name="Mo P."/>
        </authorList>
    </citation>
    <scope>NUCLEOTIDE SEQUENCE</scope>
    <source>
        <strain evidence="5">HUAS 11-8</strain>
    </source>
</reference>
<sequence>MIEVSASAFDILWQDLDFRCPPPPPLSVPGVGATARERDEIRETVYANLAARGLAAGGRPDPVLRERLTELAEARMYVECEALPALGDETPLRAVAAIAGKRGVLAAQPSRTIGLSSLRDGEVFSSIVGLLAPWEPGPGFGISLPAEVLGASLADPVFSAGAGAGSAACERQLREVLAIQARPVSGAGQFSVRVREGSRLRRVGGVSWFRTDVGTYFGTVEPGRGGRDWVSLLPADAARVAGRLAEFAADPRP</sequence>
<gene>
    <name evidence="5" type="ORF">ORV05_22015</name>
</gene>
<organism evidence="5 6">
    <name type="scientific">Amycolatopsis cynarae</name>
    <dbReference type="NCBI Taxonomy" id="2995223"/>
    <lineage>
        <taxon>Bacteria</taxon>
        <taxon>Bacillati</taxon>
        <taxon>Actinomycetota</taxon>
        <taxon>Actinomycetes</taxon>
        <taxon>Pseudonocardiales</taxon>
        <taxon>Pseudonocardiaceae</taxon>
        <taxon>Amycolatopsis</taxon>
    </lineage>
</organism>
<name>A0ABY7AUM6_9PSEU</name>
<evidence type="ECO:0000256" key="4">
    <source>
        <dbReference type="ARBA" id="ARBA00023186"/>
    </source>
</evidence>
<dbReference type="EMBL" id="CP113836">
    <property type="protein sequence ID" value="WAL63670.1"/>
    <property type="molecule type" value="Genomic_DNA"/>
</dbReference>
<evidence type="ECO:0000256" key="1">
    <source>
        <dbReference type="ARBA" id="ARBA00004496"/>
    </source>
</evidence>
<keyword evidence="6" id="KW-1185">Reference proteome</keyword>
<comment type="subcellular location">
    <subcellularLocation>
        <location evidence="1">Cytoplasm</location>
    </subcellularLocation>
</comment>
<keyword evidence="4" id="KW-0143">Chaperone</keyword>
<dbReference type="Pfam" id="PF14011">
    <property type="entry name" value="ESX-1_EspG"/>
    <property type="match status" value="1"/>
</dbReference>
<protein>
    <submittedName>
        <fullName evidence="5">ESX secretion-associated protein EspG</fullName>
    </submittedName>
</protein>
<evidence type="ECO:0000313" key="5">
    <source>
        <dbReference type="EMBL" id="WAL63670.1"/>
    </source>
</evidence>
<evidence type="ECO:0000256" key="2">
    <source>
        <dbReference type="ARBA" id="ARBA00006411"/>
    </source>
</evidence>
<dbReference type="Proteomes" id="UP001163203">
    <property type="component" value="Chromosome"/>
</dbReference>
<dbReference type="InterPro" id="IPR025734">
    <property type="entry name" value="EspG"/>
</dbReference>